<dbReference type="STRING" id="1141098.A0A1Y2DQI3"/>
<feature type="region of interest" description="Disordered" evidence="1">
    <location>
        <begin position="1"/>
        <end position="74"/>
    </location>
</feature>
<comment type="caution">
    <text evidence="2">The sequence shown here is derived from an EMBL/GenBank/DDBJ whole genome shotgun (WGS) entry which is preliminary data.</text>
</comment>
<feature type="compositionally biased region" description="Polar residues" evidence="1">
    <location>
        <begin position="14"/>
        <end position="23"/>
    </location>
</feature>
<feature type="compositionally biased region" description="Basic and acidic residues" evidence="1">
    <location>
        <begin position="65"/>
        <end position="74"/>
    </location>
</feature>
<dbReference type="EMBL" id="MCFJ01000010">
    <property type="protein sequence ID" value="ORY61439.1"/>
    <property type="molecule type" value="Genomic_DNA"/>
</dbReference>
<evidence type="ECO:0000256" key="1">
    <source>
        <dbReference type="SAM" id="MobiDB-lite"/>
    </source>
</evidence>
<keyword evidence="3" id="KW-1185">Reference proteome</keyword>
<proteinExistence type="predicted"/>
<gene>
    <name evidence="2" type="ORF">BCR38DRAFT_487194</name>
</gene>
<name>A0A1Y2DQI3_9PEZI</name>
<dbReference type="RefSeq" id="XP_040713516.1">
    <property type="nucleotide sequence ID" value="XM_040864124.1"/>
</dbReference>
<dbReference type="Proteomes" id="UP000193689">
    <property type="component" value="Unassembled WGS sequence"/>
</dbReference>
<sequence length="74" mass="7838">MSSQEGRQSPPPESQTGRQQNDAPGSGQGVNKVNVDDKKGEMGDQLKNLSSNPKGPLDEALAAKFSKDTEPQAK</sequence>
<accession>A0A1Y2DQI3</accession>
<feature type="compositionally biased region" description="Basic and acidic residues" evidence="1">
    <location>
        <begin position="34"/>
        <end position="44"/>
    </location>
</feature>
<dbReference type="AlphaFoldDB" id="A0A1Y2DQI3"/>
<dbReference type="InParanoid" id="A0A1Y2DQI3"/>
<protein>
    <submittedName>
        <fullName evidence="2">Uncharacterized protein</fullName>
    </submittedName>
</protein>
<dbReference type="GeneID" id="63780336"/>
<evidence type="ECO:0000313" key="2">
    <source>
        <dbReference type="EMBL" id="ORY61439.1"/>
    </source>
</evidence>
<reference evidence="2 3" key="1">
    <citation type="submission" date="2016-07" db="EMBL/GenBank/DDBJ databases">
        <title>Pervasive Adenine N6-methylation of Active Genes in Fungi.</title>
        <authorList>
            <consortium name="DOE Joint Genome Institute"/>
            <person name="Mondo S.J."/>
            <person name="Dannebaum R.O."/>
            <person name="Kuo R.C."/>
            <person name="Labutti K."/>
            <person name="Haridas S."/>
            <person name="Kuo A."/>
            <person name="Salamov A."/>
            <person name="Ahrendt S.R."/>
            <person name="Lipzen A."/>
            <person name="Sullivan W."/>
            <person name="Andreopoulos W.B."/>
            <person name="Clum A."/>
            <person name="Lindquist E."/>
            <person name="Daum C."/>
            <person name="Ramamoorthy G.K."/>
            <person name="Gryganskyi A."/>
            <person name="Culley D."/>
            <person name="Magnuson J.K."/>
            <person name="James T.Y."/>
            <person name="O'Malley M.A."/>
            <person name="Stajich J.E."/>
            <person name="Spatafora J.W."/>
            <person name="Visel A."/>
            <person name="Grigoriev I.V."/>
        </authorList>
    </citation>
    <scope>NUCLEOTIDE SEQUENCE [LARGE SCALE GENOMIC DNA]</scope>
    <source>
        <strain evidence="2 3">CBS 129021</strain>
    </source>
</reference>
<dbReference type="OrthoDB" id="5375886at2759"/>
<organism evidence="2 3">
    <name type="scientific">Pseudomassariella vexata</name>
    <dbReference type="NCBI Taxonomy" id="1141098"/>
    <lineage>
        <taxon>Eukaryota</taxon>
        <taxon>Fungi</taxon>
        <taxon>Dikarya</taxon>
        <taxon>Ascomycota</taxon>
        <taxon>Pezizomycotina</taxon>
        <taxon>Sordariomycetes</taxon>
        <taxon>Xylariomycetidae</taxon>
        <taxon>Amphisphaeriales</taxon>
        <taxon>Pseudomassariaceae</taxon>
        <taxon>Pseudomassariella</taxon>
    </lineage>
</organism>
<evidence type="ECO:0000313" key="3">
    <source>
        <dbReference type="Proteomes" id="UP000193689"/>
    </source>
</evidence>